<evidence type="ECO:0000256" key="1">
    <source>
        <dbReference type="SAM" id="Phobius"/>
    </source>
</evidence>
<evidence type="ECO:0000313" key="3">
    <source>
        <dbReference type="Proteomes" id="UP000229816"/>
    </source>
</evidence>
<evidence type="ECO:0000313" key="2">
    <source>
        <dbReference type="EMBL" id="PJC28437.1"/>
    </source>
</evidence>
<feature type="transmembrane region" description="Helical" evidence="1">
    <location>
        <begin position="74"/>
        <end position="91"/>
    </location>
</feature>
<sequence>MPAQNQKTNQQPVSTLKNETEKVQVVKPEPLKVLLEWKAPVRPFKKRDREYFTTIGAIVFLLAVILLFLKEWLLIAVIVALMFVTYVLSTVQPEEVEHKITNRGIISGRRNYNWNELGRFWFTEKWGQKILHVETIARFPKRLMLLLGEVDQKNVSLTLSDYLLFEEPEKTWVDNASDWLSRRIPLEKTSE</sequence>
<feature type="transmembrane region" description="Helical" evidence="1">
    <location>
        <begin position="51"/>
        <end position="68"/>
    </location>
</feature>
<proteinExistence type="predicted"/>
<name>A0A2M8ETI5_9BACT</name>
<reference evidence="3" key="1">
    <citation type="submission" date="2017-09" db="EMBL/GenBank/DDBJ databases">
        <title>Depth-based differentiation of microbial function through sediment-hosted aquifers and enrichment of novel symbionts in the deep terrestrial subsurface.</title>
        <authorList>
            <person name="Probst A.J."/>
            <person name="Ladd B."/>
            <person name="Jarett J.K."/>
            <person name="Geller-Mcgrath D.E."/>
            <person name="Sieber C.M.K."/>
            <person name="Emerson J.B."/>
            <person name="Anantharaman K."/>
            <person name="Thomas B.C."/>
            <person name="Malmstrom R."/>
            <person name="Stieglmeier M."/>
            <person name="Klingl A."/>
            <person name="Woyke T."/>
            <person name="Ryan C.M."/>
            <person name="Banfield J.F."/>
        </authorList>
    </citation>
    <scope>NUCLEOTIDE SEQUENCE [LARGE SCALE GENOMIC DNA]</scope>
</reference>
<dbReference type="AlphaFoldDB" id="A0A2M8ETI5"/>
<keyword evidence="1" id="KW-0472">Membrane</keyword>
<protein>
    <recommendedName>
        <fullName evidence="4">DUF5673 domain-containing protein</fullName>
    </recommendedName>
</protein>
<gene>
    <name evidence="2" type="ORF">CO054_00155</name>
</gene>
<keyword evidence="1" id="KW-1133">Transmembrane helix</keyword>
<dbReference type="EMBL" id="PFSF01000004">
    <property type="protein sequence ID" value="PJC28437.1"/>
    <property type="molecule type" value="Genomic_DNA"/>
</dbReference>
<evidence type="ECO:0008006" key="4">
    <source>
        <dbReference type="Google" id="ProtNLM"/>
    </source>
</evidence>
<accession>A0A2M8ETI5</accession>
<dbReference type="Proteomes" id="UP000229816">
    <property type="component" value="Unassembled WGS sequence"/>
</dbReference>
<keyword evidence="1" id="KW-0812">Transmembrane</keyword>
<comment type="caution">
    <text evidence="2">The sequence shown here is derived from an EMBL/GenBank/DDBJ whole genome shotgun (WGS) entry which is preliminary data.</text>
</comment>
<organism evidence="2 3">
    <name type="scientific">Candidatus Shapirobacteria bacterium CG_4_9_14_0_2_um_filter_39_11</name>
    <dbReference type="NCBI Taxonomy" id="1974478"/>
    <lineage>
        <taxon>Bacteria</taxon>
        <taxon>Candidatus Shapironibacteriota</taxon>
    </lineage>
</organism>